<gene>
    <name evidence="5" type="ORF">PCC79_15925</name>
</gene>
<organism evidence="5 6">
    <name type="scientific">Propioniciclava soli</name>
    <dbReference type="NCBI Taxonomy" id="2775081"/>
    <lineage>
        <taxon>Bacteria</taxon>
        <taxon>Bacillati</taxon>
        <taxon>Actinomycetota</taxon>
        <taxon>Actinomycetes</taxon>
        <taxon>Propionibacteriales</taxon>
        <taxon>Propionibacteriaceae</taxon>
        <taxon>Propioniciclava</taxon>
    </lineage>
</organism>
<proteinExistence type="inferred from homology"/>
<dbReference type="SMART" id="SM01130">
    <property type="entry name" value="DHDPS"/>
    <property type="match status" value="1"/>
</dbReference>
<name>A0ABZ3C814_9ACTN</name>
<dbReference type="PROSITE" id="PS00666">
    <property type="entry name" value="DHDPS_2"/>
    <property type="match status" value="1"/>
</dbReference>
<reference evidence="5 6" key="1">
    <citation type="journal article" date="2023" name="Environ Microbiome">
        <title>A coral-associated actinobacterium mitigates coral bleaching under heat stress.</title>
        <authorList>
            <person name="Li J."/>
            <person name="Zou Y."/>
            <person name="Li Q."/>
            <person name="Zhang J."/>
            <person name="Bourne D.G."/>
            <person name="Lyu Y."/>
            <person name="Liu C."/>
            <person name="Zhang S."/>
        </authorList>
    </citation>
    <scope>NUCLEOTIDE SEQUENCE [LARGE SCALE GENOMIC DNA]</scope>
    <source>
        <strain evidence="5 6">SCSIO 13291</strain>
    </source>
</reference>
<evidence type="ECO:0000256" key="2">
    <source>
        <dbReference type="ARBA" id="ARBA00023239"/>
    </source>
</evidence>
<evidence type="ECO:0000256" key="1">
    <source>
        <dbReference type="ARBA" id="ARBA00007592"/>
    </source>
</evidence>
<keyword evidence="3" id="KW-0704">Schiff base</keyword>
<protein>
    <submittedName>
        <fullName evidence="5">Dihydrodipicolinate synthase family protein</fullName>
    </submittedName>
</protein>
<dbReference type="PANTHER" id="PTHR12128">
    <property type="entry name" value="DIHYDRODIPICOLINATE SYNTHASE"/>
    <property type="match status" value="1"/>
</dbReference>
<dbReference type="InterPro" id="IPR002220">
    <property type="entry name" value="DapA-like"/>
</dbReference>
<evidence type="ECO:0000313" key="6">
    <source>
        <dbReference type="Proteomes" id="UP001434337"/>
    </source>
</evidence>
<dbReference type="Pfam" id="PF00701">
    <property type="entry name" value="DHDPS"/>
    <property type="match status" value="1"/>
</dbReference>
<dbReference type="SUPFAM" id="SSF51569">
    <property type="entry name" value="Aldolase"/>
    <property type="match status" value="1"/>
</dbReference>
<dbReference type="InterPro" id="IPR020625">
    <property type="entry name" value="Schiff_base-form_aldolases_AS"/>
</dbReference>
<evidence type="ECO:0000256" key="3">
    <source>
        <dbReference type="ARBA" id="ARBA00023270"/>
    </source>
</evidence>
<dbReference type="PRINTS" id="PR00146">
    <property type="entry name" value="DHPICSNTHASE"/>
</dbReference>
<accession>A0ABZ3C814</accession>
<evidence type="ECO:0000256" key="4">
    <source>
        <dbReference type="PIRNR" id="PIRNR001365"/>
    </source>
</evidence>
<dbReference type="Gene3D" id="3.20.20.70">
    <property type="entry name" value="Aldolase class I"/>
    <property type="match status" value="1"/>
</dbReference>
<dbReference type="CDD" id="cd00408">
    <property type="entry name" value="DHDPS-like"/>
    <property type="match status" value="1"/>
</dbReference>
<keyword evidence="2 4" id="KW-0456">Lyase</keyword>
<dbReference type="Proteomes" id="UP001434337">
    <property type="component" value="Chromosome"/>
</dbReference>
<dbReference type="EMBL" id="CP115965">
    <property type="protein sequence ID" value="WZW98354.1"/>
    <property type="molecule type" value="Genomic_DNA"/>
</dbReference>
<dbReference type="InterPro" id="IPR013785">
    <property type="entry name" value="Aldolase_TIM"/>
</dbReference>
<dbReference type="RefSeq" id="WP_342372417.1">
    <property type="nucleotide sequence ID" value="NZ_CP115965.1"/>
</dbReference>
<keyword evidence="6" id="KW-1185">Reference proteome</keyword>
<sequence length="312" mass="32168">MSLLSGIIPPVLTPLTPGGELDLPSLDRLVDHLLAGGMDGLFVLGSSGQVAYLTDAEREAVVRRVVERAAGRVPVFVGTPDLTARRVAELARRVVDWGADAVVVTAPFYALASAPEVAEHFRMVAHAVDVPVVAYDVPVRVNTKLGVDLVVELGREGVLAGVKDSSGDDVSFRRLVRANADAGSPLSISTGHEVMVDGMALLGADGVVPGLANVDPAGYRRLWDAALLGDWGAARAEQDRLARLFEIAFTTVGLGGDAAGIGAFKAALARLGVIASGAMPAPLTPLPDAALARIDVLLAEVGLVASPRGVAS</sequence>
<evidence type="ECO:0000313" key="5">
    <source>
        <dbReference type="EMBL" id="WZW98354.1"/>
    </source>
</evidence>
<comment type="similarity">
    <text evidence="1 4">Belongs to the DapA family.</text>
</comment>
<dbReference type="PIRSF" id="PIRSF001365">
    <property type="entry name" value="DHDPS"/>
    <property type="match status" value="1"/>
</dbReference>
<dbReference type="PANTHER" id="PTHR12128:SF66">
    <property type="entry name" value="4-HYDROXY-2-OXOGLUTARATE ALDOLASE, MITOCHONDRIAL"/>
    <property type="match status" value="1"/>
</dbReference>